<evidence type="ECO:0000313" key="3">
    <source>
        <dbReference type="EMBL" id="GET00088.1"/>
    </source>
</evidence>
<reference evidence="3" key="1">
    <citation type="submission" date="2019-10" db="EMBL/GenBank/DDBJ databases">
        <title>Conservation and host-specific expression of non-tandemly repeated heterogenous ribosome RNA gene in arbuscular mycorrhizal fungi.</title>
        <authorList>
            <person name="Maeda T."/>
            <person name="Kobayashi Y."/>
            <person name="Nakagawa T."/>
            <person name="Ezawa T."/>
            <person name="Yamaguchi K."/>
            <person name="Bino T."/>
            <person name="Nishimoto Y."/>
            <person name="Shigenobu S."/>
            <person name="Kawaguchi M."/>
        </authorList>
    </citation>
    <scope>NUCLEOTIDE SEQUENCE</scope>
    <source>
        <strain evidence="3">HR1</strain>
    </source>
</reference>
<sequence length="354" mass="40663">MILSDNILRTKAKEFAKDLNITENMIGFSNGWLNGFKSWNNLSKQKIHGEANSVSLSTLPELRTELQEMISKYDLSDVFNCDETGLFYHMTPNQTLATRPVSGVKKDKTRITVLLGCNSNRTEKLKPLVIENMQKPRCFNGINLHNLPVSYYWKSSCAAKNKKGKDQADKHQEIQRKKTHQLFNDLSQPLKLTNITLKYLLPNTTSHLQPMNQGIMPSINHIQKQIASKEIEEFLETLPDVAAPFLSDIEYFMKELEELPVEEFLDDKQIIEYVSQDPNKEVLSNSKPELEIIGIKKATQGLKIFITFFTQQDGNSGFYYEDLKIFNKCLKLMNVKLFESKKQTSISSFFTITD</sequence>
<dbReference type="EMBL" id="BLAL01000285">
    <property type="protein sequence ID" value="GET00088.1"/>
    <property type="molecule type" value="Genomic_DNA"/>
</dbReference>
<dbReference type="Pfam" id="PF03184">
    <property type="entry name" value="DDE_1"/>
    <property type="match status" value="1"/>
</dbReference>
<protein>
    <submittedName>
        <fullName evidence="3">Tigger transposable element-derived protein 6-like</fullName>
    </submittedName>
</protein>
<dbReference type="PANTHER" id="PTHR19303:SF73">
    <property type="entry name" value="PROTEIN PDC2"/>
    <property type="match status" value="1"/>
</dbReference>
<dbReference type="PROSITE" id="PS51253">
    <property type="entry name" value="HTH_CENPB"/>
    <property type="match status" value="1"/>
</dbReference>
<evidence type="ECO:0000313" key="4">
    <source>
        <dbReference type="Proteomes" id="UP000615446"/>
    </source>
</evidence>
<name>A0A8H3R266_9GLOM</name>
<dbReference type="GO" id="GO:0005634">
    <property type="term" value="C:nucleus"/>
    <property type="evidence" value="ECO:0007669"/>
    <property type="project" value="TreeGrafter"/>
</dbReference>
<dbReference type="InterPro" id="IPR006600">
    <property type="entry name" value="HTH_CenpB_DNA-bd_dom"/>
</dbReference>
<evidence type="ECO:0000256" key="1">
    <source>
        <dbReference type="ARBA" id="ARBA00023125"/>
    </source>
</evidence>
<dbReference type="Proteomes" id="UP000615446">
    <property type="component" value="Unassembled WGS sequence"/>
</dbReference>
<comment type="caution">
    <text evidence="3">The sequence shown here is derived from an EMBL/GenBank/DDBJ whole genome shotgun (WGS) entry which is preliminary data.</text>
</comment>
<dbReference type="OrthoDB" id="2388958at2759"/>
<dbReference type="Gene3D" id="1.10.10.60">
    <property type="entry name" value="Homeodomain-like"/>
    <property type="match status" value="1"/>
</dbReference>
<feature type="domain" description="HTH CENPB-type" evidence="2">
    <location>
        <begin position="1"/>
        <end position="46"/>
    </location>
</feature>
<dbReference type="Pfam" id="PF03221">
    <property type="entry name" value="HTH_Tnp_Tc5"/>
    <property type="match status" value="1"/>
</dbReference>
<dbReference type="AlphaFoldDB" id="A0A8H3R266"/>
<gene>
    <name evidence="3" type="ORF">RCL2_002656000</name>
</gene>
<dbReference type="InterPro" id="IPR004875">
    <property type="entry name" value="DDE_SF_endonuclease_dom"/>
</dbReference>
<dbReference type="InterPro" id="IPR050863">
    <property type="entry name" value="CenT-Element_Derived"/>
</dbReference>
<organism evidence="3 4">
    <name type="scientific">Rhizophagus clarus</name>
    <dbReference type="NCBI Taxonomy" id="94130"/>
    <lineage>
        <taxon>Eukaryota</taxon>
        <taxon>Fungi</taxon>
        <taxon>Fungi incertae sedis</taxon>
        <taxon>Mucoromycota</taxon>
        <taxon>Glomeromycotina</taxon>
        <taxon>Glomeromycetes</taxon>
        <taxon>Glomerales</taxon>
        <taxon>Glomeraceae</taxon>
        <taxon>Rhizophagus</taxon>
    </lineage>
</organism>
<dbReference type="PANTHER" id="PTHR19303">
    <property type="entry name" value="TRANSPOSON"/>
    <property type="match status" value="1"/>
</dbReference>
<keyword evidence="1" id="KW-0238">DNA-binding</keyword>
<evidence type="ECO:0000259" key="2">
    <source>
        <dbReference type="PROSITE" id="PS51253"/>
    </source>
</evidence>
<proteinExistence type="predicted"/>
<dbReference type="GO" id="GO:0003677">
    <property type="term" value="F:DNA binding"/>
    <property type="evidence" value="ECO:0007669"/>
    <property type="project" value="UniProtKB-KW"/>
</dbReference>
<accession>A0A8H3R266</accession>